<organism evidence="2 3">
    <name type="scientific">Phoenicibacter congonensis</name>
    <dbReference type="NCBI Taxonomy" id="1944646"/>
    <lineage>
        <taxon>Bacteria</taxon>
        <taxon>Bacillati</taxon>
        <taxon>Actinomycetota</taxon>
        <taxon>Coriobacteriia</taxon>
        <taxon>Eggerthellales</taxon>
        <taxon>Eggerthellaceae</taxon>
        <taxon>Phoenicibacter</taxon>
    </lineage>
</organism>
<dbReference type="EMBL" id="JAUMVS010000002">
    <property type="protein sequence ID" value="MDO4841117.1"/>
    <property type="molecule type" value="Genomic_DNA"/>
</dbReference>
<evidence type="ECO:0000313" key="3">
    <source>
        <dbReference type="Proteomes" id="UP001168575"/>
    </source>
</evidence>
<keyword evidence="3" id="KW-1185">Reference proteome</keyword>
<evidence type="ECO:0000256" key="1">
    <source>
        <dbReference type="SAM" id="Phobius"/>
    </source>
</evidence>
<name>A0AA43RFX9_9ACTN</name>
<feature type="transmembrane region" description="Helical" evidence="1">
    <location>
        <begin position="102"/>
        <end position="123"/>
    </location>
</feature>
<keyword evidence="1" id="KW-1133">Transmembrane helix</keyword>
<accession>A0AA43RFX9</accession>
<evidence type="ECO:0000313" key="2">
    <source>
        <dbReference type="EMBL" id="MDO4841117.1"/>
    </source>
</evidence>
<proteinExistence type="predicted"/>
<keyword evidence="1" id="KW-0812">Transmembrane</keyword>
<reference evidence="2" key="1">
    <citation type="submission" date="2023-07" db="EMBL/GenBank/DDBJ databases">
        <title>Between Cages and Wild: Unraveling the Impact of Captivity on Animal Microbiomes and Antimicrobial Resistance.</title>
        <authorList>
            <person name="Schmartz G.P."/>
            <person name="Rehner J."/>
            <person name="Schuff M.J."/>
            <person name="Becker S.L."/>
            <person name="Kravczyk M."/>
            <person name="Gurevich A."/>
            <person name="Francke R."/>
            <person name="Mueller R."/>
            <person name="Keller V."/>
            <person name="Keller A."/>
        </authorList>
    </citation>
    <scope>NUCLEOTIDE SEQUENCE</scope>
    <source>
        <strain evidence="2">S12M_St_49</strain>
    </source>
</reference>
<keyword evidence="1" id="KW-0472">Membrane</keyword>
<dbReference type="Proteomes" id="UP001168575">
    <property type="component" value="Unassembled WGS sequence"/>
</dbReference>
<gene>
    <name evidence="2" type="ORF">Q3982_00360</name>
</gene>
<feature type="non-terminal residue" evidence="2">
    <location>
        <position position="1"/>
    </location>
</feature>
<comment type="caution">
    <text evidence="2">The sequence shown here is derived from an EMBL/GenBank/DDBJ whole genome shotgun (WGS) entry which is preliminary data.</text>
</comment>
<dbReference type="AlphaFoldDB" id="A0AA43RFX9"/>
<sequence>RSEEEEDSSENYWAEFAVISFPDFEKEAFTRFVETISKSVKKNRRPEVALSEEDVQKVISSNGDYLPTATHPKPEKVKGQVLMKSRVSLTDMMVEEGRKKNPGCYIFGWLFLLAFVALVILLLKTILGL</sequence>
<protein>
    <submittedName>
        <fullName evidence="2">Uncharacterized protein</fullName>
    </submittedName>
</protein>